<dbReference type="EC" id="2.7.13.3" evidence="2"/>
<dbReference type="AlphaFoldDB" id="X1EZV6"/>
<keyword evidence="4" id="KW-0808">Transferase</keyword>
<feature type="non-terminal residue" evidence="10">
    <location>
        <position position="1"/>
    </location>
</feature>
<keyword evidence="5" id="KW-0547">Nucleotide-binding</keyword>
<dbReference type="InterPro" id="IPR050482">
    <property type="entry name" value="Sensor_HK_TwoCompSys"/>
</dbReference>
<dbReference type="NCBIfam" id="TIGR00229">
    <property type="entry name" value="sensory_box"/>
    <property type="match status" value="1"/>
</dbReference>
<dbReference type="PANTHER" id="PTHR24421">
    <property type="entry name" value="NITRATE/NITRITE SENSOR PROTEIN NARX-RELATED"/>
    <property type="match status" value="1"/>
</dbReference>
<dbReference type="Pfam" id="PF07730">
    <property type="entry name" value="HisKA_3"/>
    <property type="match status" value="1"/>
</dbReference>
<dbReference type="InterPro" id="IPR000700">
    <property type="entry name" value="PAS-assoc_C"/>
</dbReference>
<dbReference type="GO" id="GO:0005524">
    <property type="term" value="F:ATP binding"/>
    <property type="evidence" value="ECO:0007669"/>
    <property type="project" value="UniProtKB-KW"/>
</dbReference>
<evidence type="ECO:0000256" key="6">
    <source>
        <dbReference type="ARBA" id="ARBA00022777"/>
    </source>
</evidence>
<organism evidence="10">
    <name type="scientific">marine sediment metagenome</name>
    <dbReference type="NCBI Taxonomy" id="412755"/>
    <lineage>
        <taxon>unclassified sequences</taxon>
        <taxon>metagenomes</taxon>
        <taxon>ecological metagenomes</taxon>
    </lineage>
</organism>
<protein>
    <recommendedName>
        <fullName evidence="2">histidine kinase</fullName>
        <ecNumber evidence="2">2.7.13.3</ecNumber>
    </recommendedName>
</protein>
<dbReference type="GO" id="GO:0016020">
    <property type="term" value="C:membrane"/>
    <property type="evidence" value="ECO:0007669"/>
    <property type="project" value="InterPro"/>
</dbReference>
<evidence type="ECO:0000259" key="9">
    <source>
        <dbReference type="PROSITE" id="PS50113"/>
    </source>
</evidence>
<evidence type="ECO:0000259" key="8">
    <source>
        <dbReference type="PROSITE" id="PS50112"/>
    </source>
</evidence>
<feature type="non-terminal residue" evidence="10">
    <location>
        <position position="247"/>
    </location>
</feature>
<dbReference type="PANTHER" id="PTHR24421:SF10">
    <property type="entry name" value="NITRATE_NITRITE SENSOR PROTEIN NARQ"/>
    <property type="match status" value="1"/>
</dbReference>
<dbReference type="SMART" id="SM00091">
    <property type="entry name" value="PAS"/>
    <property type="match status" value="1"/>
</dbReference>
<dbReference type="InterPro" id="IPR000014">
    <property type="entry name" value="PAS"/>
</dbReference>
<keyword evidence="6" id="KW-0418">Kinase</keyword>
<dbReference type="Gene3D" id="1.20.5.1930">
    <property type="match status" value="1"/>
</dbReference>
<evidence type="ECO:0000256" key="5">
    <source>
        <dbReference type="ARBA" id="ARBA00022741"/>
    </source>
</evidence>
<gene>
    <name evidence="10" type="ORF">S03H2_22593</name>
</gene>
<comment type="caution">
    <text evidence="10">The sequence shown here is derived from an EMBL/GenBank/DDBJ whole genome shotgun (WGS) entry which is preliminary data.</text>
</comment>
<dbReference type="EMBL" id="BARU01012190">
    <property type="protein sequence ID" value="GAH38167.1"/>
    <property type="molecule type" value="Genomic_DNA"/>
</dbReference>
<dbReference type="Gene3D" id="3.30.450.20">
    <property type="entry name" value="PAS domain"/>
    <property type="match status" value="1"/>
</dbReference>
<dbReference type="GO" id="GO:0000155">
    <property type="term" value="F:phosphorelay sensor kinase activity"/>
    <property type="evidence" value="ECO:0007669"/>
    <property type="project" value="InterPro"/>
</dbReference>
<dbReference type="InterPro" id="IPR013767">
    <property type="entry name" value="PAS_fold"/>
</dbReference>
<feature type="domain" description="PAC" evidence="9">
    <location>
        <begin position="93"/>
        <end position="144"/>
    </location>
</feature>
<dbReference type="GO" id="GO:0006355">
    <property type="term" value="P:regulation of DNA-templated transcription"/>
    <property type="evidence" value="ECO:0007669"/>
    <property type="project" value="InterPro"/>
</dbReference>
<comment type="catalytic activity">
    <reaction evidence="1">
        <text>ATP + protein L-histidine = ADP + protein N-phospho-L-histidine.</text>
        <dbReference type="EC" id="2.7.13.3"/>
    </reaction>
</comment>
<feature type="domain" description="PAS" evidence="8">
    <location>
        <begin position="19"/>
        <end position="89"/>
    </location>
</feature>
<reference evidence="10" key="1">
    <citation type="journal article" date="2014" name="Front. Microbiol.">
        <title>High frequency of phylogenetically diverse reductive dehalogenase-homologous genes in deep subseafloor sedimentary metagenomes.</title>
        <authorList>
            <person name="Kawai M."/>
            <person name="Futagami T."/>
            <person name="Toyoda A."/>
            <person name="Takaki Y."/>
            <person name="Nishi S."/>
            <person name="Hori S."/>
            <person name="Arai W."/>
            <person name="Tsubouchi T."/>
            <person name="Morono Y."/>
            <person name="Uchiyama I."/>
            <person name="Ito T."/>
            <person name="Fujiyama A."/>
            <person name="Inagaki F."/>
            <person name="Takami H."/>
        </authorList>
    </citation>
    <scope>NUCLEOTIDE SEQUENCE</scope>
    <source>
        <strain evidence="10">Expedition CK06-06</strain>
    </source>
</reference>
<evidence type="ECO:0000256" key="7">
    <source>
        <dbReference type="ARBA" id="ARBA00022840"/>
    </source>
</evidence>
<name>X1EZV6_9ZZZZ</name>
<dbReference type="InterPro" id="IPR035965">
    <property type="entry name" value="PAS-like_dom_sf"/>
</dbReference>
<sequence>ENTRLYHEQLMITEQLSQSEEHYRGLFENAHDAIWVHDLKGDILSANEATKMLTGYSSKELSQINVKDLLSPEGMQTAKKVRRGLLEGQAISQPYEQRLIRKDGTEAILMLTTNLISHGGKPKAYQNIARDVTEEKRMQENLRLYVQQITKAQEEERLRIARELHDSSAQNLIALLHRLENFLRDQADLPVEKARELWAFHEQIKDTLQEIRSLSRGLRPSVLDDVGLLSALHWVVRELKTDYGIEA</sequence>
<evidence type="ECO:0000256" key="2">
    <source>
        <dbReference type="ARBA" id="ARBA00012438"/>
    </source>
</evidence>
<dbReference type="GO" id="GO:0046983">
    <property type="term" value="F:protein dimerization activity"/>
    <property type="evidence" value="ECO:0007669"/>
    <property type="project" value="InterPro"/>
</dbReference>
<evidence type="ECO:0000256" key="4">
    <source>
        <dbReference type="ARBA" id="ARBA00022679"/>
    </source>
</evidence>
<dbReference type="SUPFAM" id="SSF55785">
    <property type="entry name" value="PYP-like sensor domain (PAS domain)"/>
    <property type="match status" value="1"/>
</dbReference>
<dbReference type="PROSITE" id="PS50113">
    <property type="entry name" value="PAC"/>
    <property type="match status" value="1"/>
</dbReference>
<evidence type="ECO:0000256" key="1">
    <source>
        <dbReference type="ARBA" id="ARBA00000085"/>
    </source>
</evidence>
<dbReference type="PROSITE" id="PS50112">
    <property type="entry name" value="PAS"/>
    <property type="match status" value="1"/>
</dbReference>
<evidence type="ECO:0000313" key="10">
    <source>
        <dbReference type="EMBL" id="GAH38167.1"/>
    </source>
</evidence>
<keyword evidence="3" id="KW-0597">Phosphoprotein</keyword>
<proteinExistence type="predicted"/>
<evidence type="ECO:0000256" key="3">
    <source>
        <dbReference type="ARBA" id="ARBA00022553"/>
    </source>
</evidence>
<dbReference type="Pfam" id="PF00989">
    <property type="entry name" value="PAS"/>
    <property type="match status" value="1"/>
</dbReference>
<dbReference type="InterPro" id="IPR011712">
    <property type="entry name" value="Sig_transdc_His_kin_sub3_dim/P"/>
</dbReference>
<accession>X1EZV6</accession>
<dbReference type="CDD" id="cd00130">
    <property type="entry name" value="PAS"/>
    <property type="match status" value="1"/>
</dbReference>
<keyword evidence="7" id="KW-0067">ATP-binding</keyword>